<dbReference type="Pfam" id="PF01266">
    <property type="entry name" value="DAO"/>
    <property type="match status" value="1"/>
</dbReference>
<gene>
    <name evidence="2" type="ORF">DIU77_014555</name>
</gene>
<dbReference type="PANTHER" id="PTHR13847:SF285">
    <property type="entry name" value="FAD DEPENDENT OXIDOREDUCTASE DOMAIN-CONTAINING PROTEIN"/>
    <property type="match status" value="1"/>
</dbReference>
<comment type="caution">
    <text evidence="2">The sequence shown here is derived from an EMBL/GenBank/DDBJ whole genome shotgun (WGS) entry which is preliminary data.</text>
</comment>
<dbReference type="Proteomes" id="UP000249324">
    <property type="component" value="Unassembled WGS sequence"/>
</dbReference>
<dbReference type="GO" id="GO:0016491">
    <property type="term" value="F:oxidoreductase activity"/>
    <property type="evidence" value="ECO:0007669"/>
    <property type="project" value="UniProtKB-KW"/>
</dbReference>
<dbReference type="InterPro" id="IPR006076">
    <property type="entry name" value="FAD-dep_OxRdtase"/>
</dbReference>
<dbReference type="InterPro" id="IPR036188">
    <property type="entry name" value="FAD/NAD-bd_sf"/>
</dbReference>
<dbReference type="EC" id="1.-.-.-" evidence="2"/>
<sequence>MSGQGPISYWLSTADLTPRAALPGSTDADVVVIGAGFTGLWTAYYLAAADPGLRIVVLEAQVAGYGASGRNGGWCSALFPASPAAVARKHGVARASALVAAMRDTIDEIGRVATAEGVDCDYAKGGTVVLARSAVQEARGRAVVDAEAPFGTGLAWLAAPEASALCNATRVRGGTYTPHCAAIHPGKLVRGLADAVERLGVTIREQTRVLRLQPGRVETEAGSVRAEVIVRATEGYTAGLPGHRRLLVPLYSLMAVTEPLPASFWAHAGLARRETFSDFRRMIIYGQRTADDRLAFGGRGAPYHYGSQVAPAFGQDTRVHTAIDRTLVDLFPALGPRPPVTHRWGGPLGVPRDWTASVGLDRSTGLAWGGGYVGDGVATANLAGRTLADLISGRDSARARLPWVGHRWPQWEPEPLRWLAINAGLRLAEFADAREARTGRVFRPAAVLGHLTGE</sequence>
<keyword evidence="2" id="KW-0560">Oxidoreductase</keyword>
<dbReference type="PANTHER" id="PTHR13847">
    <property type="entry name" value="SARCOSINE DEHYDROGENASE-RELATED"/>
    <property type="match status" value="1"/>
</dbReference>
<protein>
    <submittedName>
        <fullName evidence="2">FAD-dependent oxidoreductase</fullName>
        <ecNumber evidence="2">1.-.-.-</ecNumber>
    </submittedName>
</protein>
<feature type="domain" description="FAD dependent oxidoreductase" evidence="1">
    <location>
        <begin position="29"/>
        <end position="390"/>
    </location>
</feature>
<dbReference type="Gene3D" id="3.30.9.10">
    <property type="entry name" value="D-Amino Acid Oxidase, subunit A, domain 2"/>
    <property type="match status" value="1"/>
</dbReference>
<evidence type="ECO:0000313" key="2">
    <source>
        <dbReference type="EMBL" id="MFO7193458.1"/>
    </source>
</evidence>
<evidence type="ECO:0000313" key="3">
    <source>
        <dbReference type="Proteomes" id="UP000249324"/>
    </source>
</evidence>
<proteinExistence type="predicted"/>
<dbReference type="SUPFAM" id="SSF51905">
    <property type="entry name" value="FAD/NAD(P)-binding domain"/>
    <property type="match status" value="1"/>
</dbReference>
<organism evidence="2 3">
    <name type="scientific">Thermocrispum agreste</name>
    <dbReference type="NCBI Taxonomy" id="37925"/>
    <lineage>
        <taxon>Bacteria</taxon>
        <taxon>Bacillati</taxon>
        <taxon>Actinomycetota</taxon>
        <taxon>Actinomycetes</taxon>
        <taxon>Pseudonocardiales</taxon>
        <taxon>Pseudonocardiaceae</taxon>
        <taxon>Thermocrispum</taxon>
    </lineage>
</organism>
<evidence type="ECO:0000259" key="1">
    <source>
        <dbReference type="Pfam" id="PF01266"/>
    </source>
</evidence>
<dbReference type="EMBL" id="QGUI02000216">
    <property type="protein sequence ID" value="MFO7193458.1"/>
    <property type="molecule type" value="Genomic_DNA"/>
</dbReference>
<name>A0ABD6FHM4_9PSEU</name>
<reference evidence="2 3" key="1">
    <citation type="journal article" date="2021" name="BMC Genomics">
        <title>Genome-resolved metagenome and metatranscriptome analyses of thermophilic composting reveal key bacterial players and their metabolic interactions.</title>
        <authorList>
            <person name="Braga L.P.P."/>
            <person name="Pereira R.V."/>
            <person name="Martins L.F."/>
            <person name="Moura L.M.S."/>
            <person name="Sanchez F.B."/>
            <person name="Patane J.S.L."/>
            <person name="da Silva A.M."/>
            <person name="Setubal J.C."/>
        </authorList>
    </citation>
    <scope>NUCLEOTIDE SEQUENCE [LARGE SCALE GENOMIC DNA]</scope>
    <source>
        <strain evidence="2">ZC4RG45</strain>
    </source>
</reference>
<dbReference type="Gene3D" id="3.50.50.60">
    <property type="entry name" value="FAD/NAD(P)-binding domain"/>
    <property type="match status" value="1"/>
</dbReference>
<accession>A0ABD6FHM4</accession>
<dbReference type="AlphaFoldDB" id="A0ABD6FHM4"/>